<comment type="caution">
    <text evidence="1">The sequence shown here is derived from an EMBL/GenBank/DDBJ whole genome shotgun (WGS) entry which is preliminary data.</text>
</comment>
<gene>
    <name evidence="1" type="ORF">GIL414_LOCUS63706</name>
</gene>
<reference evidence="1" key="1">
    <citation type="submission" date="2021-02" db="EMBL/GenBank/DDBJ databases">
        <authorList>
            <person name="Nowell W R."/>
        </authorList>
    </citation>
    <scope>NUCLEOTIDE SEQUENCE</scope>
</reference>
<evidence type="ECO:0000313" key="1">
    <source>
        <dbReference type="EMBL" id="CAF5124170.1"/>
    </source>
</evidence>
<dbReference type="AlphaFoldDB" id="A0A8S3FI02"/>
<feature type="non-terminal residue" evidence="1">
    <location>
        <position position="56"/>
    </location>
</feature>
<proteinExistence type="predicted"/>
<organism evidence="1 2">
    <name type="scientific">Rotaria magnacalcarata</name>
    <dbReference type="NCBI Taxonomy" id="392030"/>
    <lineage>
        <taxon>Eukaryota</taxon>
        <taxon>Metazoa</taxon>
        <taxon>Spiralia</taxon>
        <taxon>Gnathifera</taxon>
        <taxon>Rotifera</taxon>
        <taxon>Eurotatoria</taxon>
        <taxon>Bdelloidea</taxon>
        <taxon>Philodinida</taxon>
        <taxon>Philodinidae</taxon>
        <taxon>Rotaria</taxon>
    </lineage>
</organism>
<dbReference type="Proteomes" id="UP000681720">
    <property type="component" value="Unassembled WGS sequence"/>
</dbReference>
<feature type="non-terminal residue" evidence="1">
    <location>
        <position position="1"/>
    </location>
</feature>
<evidence type="ECO:0000313" key="2">
    <source>
        <dbReference type="Proteomes" id="UP000681720"/>
    </source>
</evidence>
<sequence length="56" mass="6650">DKQDFPQQRRNSTIQPTTSEEYLEYSSLFELNLKFVPLTLSTLFDQIHKQFEQAQA</sequence>
<protein>
    <submittedName>
        <fullName evidence="1">Uncharacterized protein</fullName>
    </submittedName>
</protein>
<dbReference type="EMBL" id="CAJOBJ010266774">
    <property type="protein sequence ID" value="CAF5124170.1"/>
    <property type="molecule type" value="Genomic_DNA"/>
</dbReference>
<accession>A0A8S3FI02</accession>
<name>A0A8S3FI02_9BILA</name>